<dbReference type="SUPFAM" id="SSF53474">
    <property type="entry name" value="alpha/beta-Hydrolases"/>
    <property type="match status" value="1"/>
</dbReference>
<keyword evidence="4" id="KW-1185">Reference proteome</keyword>
<protein>
    <submittedName>
        <fullName evidence="3">Pimeloyl-ACP methyl ester carboxylesterase</fullName>
    </submittedName>
</protein>
<keyword evidence="1" id="KW-0732">Signal</keyword>
<feature type="domain" description="Secretion system C-terminal sorting" evidence="2">
    <location>
        <begin position="995"/>
        <end position="1064"/>
    </location>
</feature>
<reference evidence="3 4" key="1">
    <citation type="submission" date="2023-07" db="EMBL/GenBank/DDBJ databases">
        <title>Sorghum-associated microbial communities from plants grown in Nebraska, USA.</title>
        <authorList>
            <person name="Schachtman D."/>
        </authorList>
    </citation>
    <scope>NUCLEOTIDE SEQUENCE [LARGE SCALE GENOMIC DNA]</scope>
    <source>
        <strain evidence="3 4">3773</strain>
    </source>
</reference>
<dbReference type="Proteomes" id="UP001255185">
    <property type="component" value="Unassembled WGS sequence"/>
</dbReference>
<sequence>MKKISTLLCVLYAILGHSQQQTNSTQAIIRPIHINNEWKNQVNPIFQGLDKTRVPHGILNDYAMEFTNVPAYNGTLTDSTFIDPNVLGSIYKTLFMGKVTTTTQYFPTIENVANNWATHRRSYNQTEQSTLVLAGLFYQYSRINPQSSSKITVSNNKYYDKFVKSVWQNPYQTMSAIAFTPAINSYNKKSFGVVLPQDLMLSNSSNLIQKIEVNLNDGSGYKLLSINQKIYANYAQNGTYNWVFKTTLTNGTILYSHTKVKIDAPLVLPPPQPMGTNDYANNVFVPHPTNPLFVAQAGAILRIDYAPAHNGQIRKPFIVAEGFDPGSVTEPETEGGERSLNNFLNDQGDLPNSGDLRDLLLFDNTQEYDIIYIDWQNGMHNIKHNSEVLRNVIKWVNAKKLQAGSTEPNVLIGQSMGGLIGRYTLAKMEKDYNEDHDVRLFIAHDSPMQGANTPVSTQYFSRHIYDEYTSAPLLYGFMENVIPSILNFVDLMLSTNLAVKFPSLDDILTIQDTPAAMQMNYHYVDLASDPTTAVHSVWQNEFDAMGYPEESINIAISNGNECAVDHGFGPRAKFISLHDTDNPDFFGDLVHMLITPIIGDQINDFSLAILGTLPGSSKYFYDFDLHANPLTFASERQVYAGKVRYEKKFLWIVKMTHTMMERNKTVPLGYLPFDTYSGGYYDIGNVIEELPFSSNVVVNRRYGFIPVVSALDIRRNNQPVLEVDYLKKYAAGTTPEPALTSGFHAFIVDYTDNFINNEHISFQVRNGNWLAGHLTEELSIPTDCSYMCSTREPNWADSICTSQMFTSPVIISDATYTWSISEGYNLVIGSATNLQSFTVTNRNIGSGYITIDLFVTTLACGTKNFTKRLWVGLPTIRQPLDCATNPLNDPSCTLTLCKSNEYLVNNLIRIEAVGLAQNSTYLDWEWVKISNNFNWNTVGANGSIRIQTSQTGPVVFKVRAKNACGWTPWLIQNYTVVNCPGPIASRMASETIYTVYPNPATDIVNISLRDQNNIPSTDTAVSGELVDMNGQTKTTVQINNNQATFSVAGLPMGIYVLNINVNGQIEGHQIAVE</sequence>
<evidence type="ECO:0000313" key="4">
    <source>
        <dbReference type="Proteomes" id="UP001255185"/>
    </source>
</evidence>
<proteinExistence type="predicted"/>
<name>A0ABU1TR18_9FLAO</name>
<dbReference type="RefSeq" id="WP_310026739.1">
    <property type="nucleotide sequence ID" value="NZ_JAVDVI010000009.1"/>
</dbReference>
<dbReference type="InterPro" id="IPR029058">
    <property type="entry name" value="AB_hydrolase_fold"/>
</dbReference>
<comment type="caution">
    <text evidence="3">The sequence shown here is derived from an EMBL/GenBank/DDBJ whole genome shotgun (WGS) entry which is preliminary data.</text>
</comment>
<dbReference type="EMBL" id="JAVDVI010000009">
    <property type="protein sequence ID" value="MDR6968232.1"/>
    <property type="molecule type" value="Genomic_DNA"/>
</dbReference>
<evidence type="ECO:0000259" key="2">
    <source>
        <dbReference type="Pfam" id="PF18962"/>
    </source>
</evidence>
<organism evidence="3 4">
    <name type="scientific">Flavobacterium arsenatis</name>
    <dbReference type="NCBI Taxonomy" id="1484332"/>
    <lineage>
        <taxon>Bacteria</taxon>
        <taxon>Pseudomonadati</taxon>
        <taxon>Bacteroidota</taxon>
        <taxon>Flavobacteriia</taxon>
        <taxon>Flavobacteriales</taxon>
        <taxon>Flavobacteriaceae</taxon>
        <taxon>Flavobacterium</taxon>
    </lineage>
</organism>
<evidence type="ECO:0000256" key="1">
    <source>
        <dbReference type="ARBA" id="ARBA00022729"/>
    </source>
</evidence>
<dbReference type="NCBIfam" id="TIGR04183">
    <property type="entry name" value="Por_Secre_tail"/>
    <property type="match status" value="1"/>
</dbReference>
<dbReference type="Pfam" id="PF18962">
    <property type="entry name" value="Por_Secre_tail"/>
    <property type="match status" value="1"/>
</dbReference>
<dbReference type="InterPro" id="IPR026444">
    <property type="entry name" value="Secre_tail"/>
</dbReference>
<evidence type="ECO:0000313" key="3">
    <source>
        <dbReference type="EMBL" id="MDR6968232.1"/>
    </source>
</evidence>
<accession>A0ABU1TR18</accession>
<dbReference type="Gene3D" id="3.40.50.1820">
    <property type="entry name" value="alpha/beta hydrolase"/>
    <property type="match status" value="1"/>
</dbReference>
<gene>
    <name evidence="3" type="ORF">J2X31_002249</name>
</gene>